<reference evidence="1 2" key="2">
    <citation type="journal article" date="2016" name="Genome Announc.">
        <title>Complete Genome Sequence of Sphingopyxis macrogoltabida Strain 203N (NBRC 111659), a Polyethylene Glycol Degrader.</title>
        <authorList>
            <person name="Ohtsubo Y."/>
            <person name="Nonoyama S."/>
            <person name="Nagata Y."/>
            <person name="Numata M."/>
            <person name="Tsuchikane K."/>
            <person name="Hosoyama A."/>
            <person name="Yamazoe A."/>
            <person name="Tsuda M."/>
            <person name="Fujita N."/>
            <person name="Kawai F."/>
        </authorList>
    </citation>
    <scope>NUCLEOTIDE SEQUENCE [LARGE SCALE GENOMIC DNA]</scope>
    <source>
        <strain evidence="1 2">203N</strain>
    </source>
</reference>
<dbReference type="InterPro" id="IPR020835">
    <property type="entry name" value="Catalase_sf"/>
</dbReference>
<evidence type="ECO:0000313" key="2">
    <source>
        <dbReference type="Proteomes" id="UP000076088"/>
    </source>
</evidence>
<keyword evidence="2" id="KW-1185">Reference proteome</keyword>
<dbReference type="AlphaFoldDB" id="A0AAC9AUY2"/>
<dbReference type="SUPFAM" id="SSF56634">
    <property type="entry name" value="Heme-dependent catalase-like"/>
    <property type="match status" value="1"/>
</dbReference>
<evidence type="ECO:0000313" key="1">
    <source>
        <dbReference type="EMBL" id="AMU89090.1"/>
    </source>
</evidence>
<reference evidence="2" key="1">
    <citation type="submission" date="2015-11" db="EMBL/GenBank/DDBJ databases">
        <title>Complete genome sequence of a polyethylene-glycol degrader Sphingopyxis macrogoltabida 203N (NBRC 111659).</title>
        <authorList>
            <person name="Yoshiyuki O."/>
            <person name="Shouta N."/>
            <person name="Nagata Y."/>
            <person name="Numata M."/>
            <person name="Tsuchikane K."/>
            <person name="Hosoyama A."/>
            <person name="Yamazoe A."/>
            <person name="Tsuda M."/>
            <person name="Fujita N."/>
            <person name="Kawai F."/>
        </authorList>
    </citation>
    <scope>NUCLEOTIDE SEQUENCE [LARGE SCALE GENOMIC DNA]</scope>
    <source>
        <strain evidence="2">203N</strain>
    </source>
</reference>
<dbReference type="GO" id="GO:0020037">
    <property type="term" value="F:heme binding"/>
    <property type="evidence" value="ECO:0007669"/>
    <property type="project" value="InterPro"/>
</dbReference>
<dbReference type="KEGG" id="smaz:LH19_11260"/>
<accession>A0AAC9AUY2</accession>
<dbReference type="RefSeq" id="WP_054727887.1">
    <property type="nucleotide sequence ID" value="NZ_CP009429.1"/>
</dbReference>
<gene>
    <name evidence="1" type="ORF">ATM17_08575</name>
</gene>
<dbReference type="PANTHER" id="PTHR36195">
    <property type="entry name" value="DOMAIN PROTEIN, PUTATIVE (AFU_ORTHOLOGUE AFUA_5G01990)-RELATED-RELATED"/>
    <property type="match status" value="1"/>
</dbReference>
<dbReference type="PANTHER" id="PTHR36195:SF4">
    <property type="entry name" value="DOMAIN PROTEIN, PUTATIVE (AFU_ORTHOLOGUE AFUA_5G01990)-RELATED"/>
    <property type="match status" value="1"/>
</dbReference>
<organism evidence="1 2">
    <name type="scientific">Sphingopyxis macrogoltabida</name>
    <name type="common">Sphingomonas macrogoltabidus</name>
    <dbReference type="NCBI Taxonomy" id="33050"/>
    <lineage>
        <taxon>Bacteria</taxon>
        <taxon>Pseudomonadati</taxon>
        <taxon>Pseudomonadota</taxon>
        <taxon>Alphaproteobacteria</taxon>
        <taxon>Sphingomonadales</taxon>
        <taxon>Sphingomonadaceae</taxon>
        <taxon>Sphingopyxis</taxon>
    </lineage>
</organism>
<dbReference type="EMBL" id="CP013344">
    <property type="protein sequence ID" value="AMU89090.1"/>
    <property type="molecule type" value="Genomic_DNA"/>
</dbReference>
<dbReference type="Gene3D" id="2.40.180.10">
    <property type="entry name" value="Catalase core domain"/>
    <property type="match status" value="1"/>
</dbReference>
<dbReference type="Proteomes" id="UP000076088">
    <property type="component" value="Chromosome"/>
</dbReference>
<sequence length="360" mass="39427">MSSPVRYTPAIETPLPDETETIADINAAFDTILEKTSEDYGHAVRAVHAKAHAILEAEFVVDEGLPDELAQGLFAVPGAHRAWIRISTNAGDILPDAISLPRGIAIKVEDAEGARLAGAEGGAQDFILVNGPIFQAKTADKFLANLKLLAKTTDRLEGTKKVVSAALRGVHHAYAAVGLDAPAAVDTLGGAPNSEPLGETYYSATAFRFGDYIAKFSLAPLAPEMTALTGRTIDVAGREDAIREELRRELSAFDALWEFRVQLCHDLAKQPVEDASVEWDEEAFPFRRVALLRTRVQDSWEASRRSHVDEAMRFSVWTGLEAHRPLGNINRARRDTYRHSADFRAAFNACPYHEPSRVTV</sequence>
<proteinExistence type="predicted"/>
<name>A0AAC9AUY2_SPHMC</name>
<protein>
    <submittedName>
        <fullName evidence="1">Catalase</fullName>
    </submittedName>
</protein>
<dbReference type="CDD" id="cd08152">
    <property type="entry name" value="y4iL_like"/>
    <property type="match status" value="1"/>
</dbReference>